<organism evidence="1 2">
    <name type="scientific">Fusarium oxysporum</name>
    <name type="common">Fusarium vascular wilt</name>
    <dbReference type="NCBI Taxonomy" id="5507"/>
    <lineage>
        <taxon>Eukaryota</taxon>
        <taxon>Fungi</taxon>
        <taxon>Dikarya</taxon>
        <taxon>Ascomycota</taxon>
        <taxon>Pezizomycotina</taxon>
        <taxon>Sordariomycetes</taxon>
        <taxon>Hypocreomycetidae</taxon>
        <taxon>Hypocreales</taxon>
        <taxon>Nectriaceae</taxon>
        <taxon>Fusarium</taxon>
        <taxon>Fusarium oxysporum species complex</taxon>
    </lineage>
</organism>
<protein>
    <submittedName>
        <fullName evidence="1">Uncharacterized protein</fullName>
    </submittedName>
</protein>
<proteinExistence type="predicted"/>
<accession>A0A2H3TUN2</accession>
<dbReference type="Proteomes" id="UP000219369">
    <property type="component" value="Unassembled WGS sequence"/>
</dbReference>
<dbReference type="AlphaFoldDB" id="A0A2H3TUN2"/>
<dbReference type="EMBL" id="FMJY01000010">
    <property type="protein sequence ID" value="SCO92324.1"/>
    <property type="molecule type" value="Genomic_DNA"/>
</dbReference>
<sequence length="32" mass="3562">MAQLSPPRPGTDCMETLWCVFYLGESPVQFSA</sequence>
<evidence type="ECO:0000313" key="2">
    <source>
        <dbReference type="Proteomes" id="UP000219369"/>
    </source>
</evidence>
<name>A0A2H3TUN2_FUSOX</name>
<reference evidence="2" key="1">
    <citation type="submission" date="2016-09" db="EMBL/GenBank/DDBJ databases">
        <authorList>
            <person name="Guldener U."/>
        </authorList>
    </citation>
    <scope>NUCLEOTIDE SEQUENCE [LARGE SCALE GENOMIC DNA]</scope>
    <source>
        <strain evidence="2">V64-1</strain>
    </source>
</reference>
<evidence type="ECO:0000313" key="1">
    <source>
        <dbReference type="EMBL" id="SCO92324.1"/>
    </source>
</evidence>
<gene>
    <name evidence="1" type="ORF">FRV6_16452</name>
</gene>